<dbReference type="AlphaFoldDB" id="E6QKB9"/>
<dbReference type="EMBL" id="CABQ01000122">
    <property type="protein sequence ID" value="CBI07686.1"/>
    <property type="molecule type" value="Genomic_DNA"/>
</dbReference>
<comment type="caution">
    <text evidence="1">The sequence shown here is derived from an EMBL/GenBank/DDBJ whole genome shotgun (WGS) entry which is preliminary data.</text>
</comment>
<name>E6QKB9_9ZZZZ</name>
<gene>
    <name evidence="1" type="ORF">CARN6_1056</name>
</gene>
<protein>
    <submittedName>
        <fullName evidence="1">Uncharacterized protein</fullName>
    </submittedName>
</protein>
<reference evidence="1" key="1">
    <citation type="submission" date="2009-10" db="EMBL/GenBank/DDBJ databases">
        <title>Diversity of trophic interactions inside an arsenic-rich microbial ecosystem.</title>
        <authorList>
            <person name="Bertin P.N."/>
            <person name="Heinrich-Salmeron A."/>
            <person name="Pelletier E."/>
            <person name="Goulhen-Chollet F."/>
            <person name="Arsene-Ploetze F."/>
            <person name="Gallien S."/>
            <person name="Calteau A."/>
            <person name="Vallenet D."/>
            <person name="Casiot C."/>
            <person name="Chane-Woon-Ming B."/>
            <person name="Giloteaux L."/>
            <person name="Barakat M."/>
            <person name="Bonnefoy V."/>
            <person name="Bruneel O."/>
            <person name="Chandler M."/>
            <person name="Cleiss J."/>
            <person name="Duran R."/>
            <person name="Elbaz-Poulichet F."/>
            <person name="Fonknechten N."/>
            <person name="Lauga B."/>
            <person name="Mornico D."/>
            <person name="Ortet P."/>
            <person name="Schaeffer C."/>
            <person name="Siguier P."/>
            <person name="Alexander Thil Smith A."/>
            <person name="Van Dorsselaer A."/>
            <person name="Weissenbach J."/>
            <person name="Medigue C."/>
            <person name="Le Paslier D."/>
        </authorList>
    </citation>
    <scope>NUCLEOTIDE SEQUENCE</scope>
</reference>
<accession>E6QKB9</accession>
<sequence length="231" mass="24842">MLPAFLSLLAMAFAFSPTLAGQQHPPRASSVPDLFNQEAGASDPAGILKYSKGLIGLVVPEYTGESFINSLADRLARAEQMAREGRGKLVPEQDVVQAFNELMQQVGAPSSLRTDEASMRRFREHAASIKAFPALFTAARNGTNCNPGEAVFLLYVLVSENGKLSEEFLDSALLLTQLDNQRSAGGGRSFGIARMEALDSSVSVLLSSYASHRNRSEVTALYKNLAALLGF</sequence>
<proteinExistence type="predicted"/>
<organism evidence="1">
    <name type="scientific">mine drainage metagenome</name>
    <dbReference type="NCBI Taxonomy" id="410659"/>
    <lineage>
        <taxon>unclassified sequences</taxon>
        <taxon>metagenomes</taxon>
        <taxon>ecological metagenomes</taxon>
    </lineage>
</organism>
<evidence type="ECO:0000313" key="1">
    <source>
        <dbReference type="EMBL" id="CBI07686.1"/>
    </source>
</evidence>